<proteinExistence type="predicted"/>
<sequence length="256" mass="27122">MASDGFTLGARFADGYRAPAVLAAGSRQRAPFILIASDGWPVVEGAPDTIDVTVTRAGVVAHEGSIDRHGEPGVTPYYPLVFTPEVPGDFELSGAGLGDPYPFRVIERSATQLVQVGDPMRGVDTPTVDHPLGVDPICTWHDGTCPFHEVTLTEALATGGSTALLVSTPRYCQTDVCGPALEVLMSLTPGTSGLTAVHAEPWMNENLKELTPVIGAYALDFEPSLVVADGDGIIRDILHFAMDTKEVRLALRRATA</sequence>
<gene>
    <name evidence="1" type="ORF">METZ01_LOCUS81690</name>
</gene>
<reference evidence="1" key="1">
    <citation type="submission" date="2018-05" db="EMBL/GenBank/DDBJ databases">
        <authorList>
            <person name="Lanie J.A."/>
            <person name="Ng W.-L."/>
            <person name="Kazmierczak K.M."/>
            <person name="Andrzejewski T.M."/>
            <person name="Davidsen T.M."/>
            <person name="Wayne K.J."/>
            <person name="Tettelin H."/>
            <person name="Glass J.I."/>
            <person name="Rusch D."/>
            <person name="Podicherti R."/>
            <person name="Tsui H.-C.T."/>
            <person name="Winkler M.E."/>
        </authorList>
    </citation>
    <scope>NUCLEOTIDE SEQUENCE</scope>
</reference>
<evidence type="ECO:0008006" key="2">
    <source>
        <dbReference type="Google" id="ProtNLM"/>
    </source>
</evidence>
<accession>A0A381UKX5</accession>
<protein>
    <recommendedName>
        <fullName evidence="2">Thioredoxin domain-containing protein</fullName>
    </recommendedName>
</protein>
<dbReference type="AlphaFoldDB" id="A0A381UKX5"/>
<evidence type="ECO:0000313" key="1">
    <source>
        <dbReference type="EMBL" id="SVA28836.1"/>
    </source>
</evidence>
<organism evidence="1">
    <name type="scientific">marine metagenome</name>
    <dbReference type="NCBI Taxonomy" id="408172"/>
    <lineage>
        <taxon>unclassified sequences</taxon>
        <taxon>metagenomes</taxon>
        <taxon>ecological metagenomes</taxon>
    </lineage>
</organism>
<dbReference type="EMBL" id="UINC01006652">
    <property type="protein sequence ID" value="SVA28836.1"/>
    <property type="molecule type" value="Genomic_DNA"/>
</dbReference>
<name>A0A381UKX5_9ZZZZ</name>